<dbReference type="InterPro" id="IPR050230">
    <property type="entry name" value="CALM/Myosin/TropC-like"/>
</dbReference>
<dbReference type="PROSITE" id="PS00018">
    <property type="entry name" value="EF_HAND_1"/>
    <property type="match status" value="2"/>
</dbReference>
<dbReference type="PROSITE" id="PS50222">
    <property type="entry name" value="EF_HAND_2"/>
    <property type="match status" value="2"/>
</dbReference>
<feature type="compositionally biased region" description="Basic and acidic residues" evidence="6">
    <location>
        <begin position="502"/>
        <end position="514"/>
    </location>
</feature>
<feature type="domain" description="EF-hand" evidence="7">
    <location>
        <begin position="393"/>
        <end position="428"/>
    </location>
</feature>
<dbReference type="InterPro" id="IPR011992">
    <property type="entry name" value="EF-hand-dom_pair"/>
</dbReference>
<proteinExistence type="predicted"/>
<feature type="region of interest" description="Disordered" evidence="6">
    <location>
        <begin position="89"/>
        <end position="129"/>
    </location>
</feature>
<dbReference type="InterPro" id="IPR018247">
    <property type="entry name" value="EF_Hand_1_Ca_BS"/>
</dbReference>
<protein>
    <recommendedName>
        <fullName evidence="1">Calmodulin</fullName>
    </recommendedName>
</protein>
<dbReference type="SMART" id="SM00054">
    <property type="entry name" value="EFh"/>
    <property type="match status" value="2"/>
</dbReference>
<evidence type="ECO:0000313" key="8">
    <source>
        <dbReference type="EMBL" id="CAK9020775.1"/>
    </source>
</evidence>
<evidence type="ECO:0000256" key="4">
    <source>
        <dbReference type="ARBA" id="ARBA00022837"/>
    </source>
</evidence>
<sequence length="527" mass="59958">MSGSALFVPRRAGTAREERGGAWWTDTFSTLDFQDFCDFCERYQNYEREVVRVKIEEWISRKAKPSDTFDCEEVQGFFKSMGIICLKEGNQQRSPTESKRRKNGRVQRHTRENGREVREHQRVSRAGGVAGGSDLANRWRGSSLGWFALSPRRVALVHPIDPATDVATQLGAVAWRVRELLRFLAAYRAVEGFTKKELARMQRIFDACEAEPQLKTAFEMRSERHIKAKELCSGLLKFGGLYCAEQLRELLNKMEESLEGEKIVPVQFYEFLVCCRRLQDMVLNSAMEEFDNLDADEDGIIEGEELREFCKPLGFTLSNDEWEELLEEQEVSPDDDIDFEGAWNFLKGVQRKNGFTQTEQEELDEAFHRFSDDTGELQNLKVQDLLTYIGFQTSVEDVQSMVRRVDFNSNKTMDKDEFLRLMRLQRETTLGSYTAAYTKNRLYARNAAPPAEIQRVLEVAGHRPNVLILNQALQLVEDSSGRTPGAAVALLRGISEGGGFLPEDHPAGEPEIRALHPAGDRGSATVL</sequence>
<dbReference type="PANTHER" id="PTHR23048">
    <property type="entry name" value="MYOSIN LIGHT CHAIN 1, 3"/>
    <property type="match status" value="1"/>
</dbReference>
<organism evidence="8 9">
    <name type="scientific">Durusdinium trenchii</name>
    <dbReference type="NCBI Taxonomy" id="1381693"/>
    <lineage>
        <taxon>Eukaryota</taxon>
        <taxon>Sar</taxon>
        <taxon>Alveolata</taxon>
        <taxon>Dinophyceae</taxon>
        <taxon>Suessiales</taxon>
        <taxon>Symbiodiniaceae</taxon>
        <taxon>Durusdinium</taxon>
    </lineage>
</organism>
<keyword evidence="9" id="KW-1185">Reference proteome</keyword>
<keyword evidence="3" id="KW-0677">Repeat</keyword>
<reference evidence="8 9" key="1">
    <citation type="submission" date="2024-02" db="EMBL/GenBank/DDBJ databases">
        <authorList>
            <person name="Chen Y."/>
            <person name="Shah S."/>
            <person name="Dougan E. K."/>
            <person name="Thang M."/>
            <person name="Chan C."/>
        </authorList>
    </citation>
    <scope>NUCLEOTIDE SEQUENCE [LARGE SCALE GENOMIC DNA]</scope>
</reference>
<evidence type="ECO:0000256" key="1">
    <source>
        <dbReference type="ARBA" id="ARBA00020786"/>
    </source>
</evidence>
<feature type="compositionally biased region" description="Basic residues" evidence="6">
    <location>
        <begin position="99"/>
        <end position="108"/>
    </location>
</feature>
<keyword evidence="2" id="KW-0479">Metal-binding</keyword>
<evidence type="ECO:0000256" key="5">
    <source>
        <dbReference type="ARBA" id="ARBA00022990"/>
    </source>
</evidence>
<dbReference type="Gene3D" id="1.10.238.10">
    <property type="entry name" value="EF-hand"/>
    <property type="match status" value="2"/>
</dbReference>
<keyword evidence="5" id="KW-0007">Acetylation</keyword>
<dbReference type="Proteomes" id="UP001642484">
    <property type="component" value="Unassembled WGS sequence"/>
</dbReference>
<feature type="domain" description="EF-hand" evidence="7">
    <location>
        <begin position="281"/>
        <end position="316"/>
    </location>
</feature>
<evidence type="ECO:0000256" key="2">
    <source>
        <dbReference type="ARBA" id="ARBA00022723"/>
    </source>
</evidence>
<keyword evidence="4" id="KW-0106">Calcium</keyword>
<feature type="compositionally biased region" description="Basic and acidic residues" evidence="6">
    <location>
        <begin position="109"/>
        <end position="122"/>
    </location>
</feature>
<evidence type="ECO:0000313" key="9">
    <source>
        <dbReference type="Proteomes" id="UP001642484"/>
    </source>
</evidence>
<comment type="caution">
    <text evidence="8">The sequence shown here is derived from an EMBL/GenBank/DDBJ whole genome shotgun (WGS) entry which is preliminary data.</text>
</comment>
<dbReference type="InterPro" id="IPR002048">
    <property type="entry name" value="EF_hand_dom"/>
</dbReference>
<evidence type="ECO:0000256" key="6">
    <source>
        <dbReference type="SAM" id="MobiDB-lite"/>
    </source>
</evidence>
<gene>
    <name evidence="8" type="ORF">CCMP2556_LOCUS14176</name>
</gene>
<dbReference type="SUPFAM" id="SSF47473">
    <property type="entry name" value="EF-hand"/>
    <property type="match status" value="1"/>
</dbReference>
<feature type="region of interest" description="Disordered" evidence="6">
    <location>
        <begin position="500"/>
        <end position="527"/>
    </location>
</feature>
<evidence type="ECO:0000259" key="7">
    <source>
        <dbReference type="PROSITE" id="PS50222"/>
    </source>
</evidence>
<name>A0ABP0K1Y0_9DINO</name>
<evidence type="ECO:0000256" key="3">
    <source>
        <dbReference type="ARBA" id="ARBA00022737"/>
    </source>
</evidence>
<dbReference type="PANTHER" id="PTHR23048:SF0">
    <property type="entry name" value="CALMODULIN LIKE 3"/>
    <property type="match status" value="1"/>
</dbReference>
<accession>A0ABP0K1Y0</accession>
<dbReference type="EMBL" id="CAXAMN010007202">
    <property type="protein sequence ID" value="CAK9020775.1"/>
    <property type="molecule type" value="Genomic_DNA"/>
</dbReference>